<dbReference type="PANTHER" id="PTHR18968:SF13">
    <property type="entry name" value="ACETOLACTATE SYNTHASE CATALYTIC SUBUNIT, MITOCHONDRIAL"/>
    <property type="match status" value="1"/>
</dbReference>
<dbReference type="EMBL" id="CP089983">
    <property type="protein sequence ID" value="WXB09672.1"/>
    <property type="molecule type" value="Genomic_DNA"/>
</dbReference>
<evidence type="ECO:0000259" key="5">
    <source>
        <dbReference type="Pfam" id="PF00205"/>
    </source>
</evidence>
<dbReference type="InterPro" id="IPR011766">
    <property type="entry name" value="TPP_enzyme_TPP-bd"/>
</dbReference>
<dbReference type="Proteomes" id="UP001374803">
    <property type="component" value="Chromosome"/>
</dbReference>
<protein>
    <submittedName>
        <fullName evidence="8">Thiamine pyrophosphate-binding protein</fullName>
    </submittedName>
</protein>
<evidence type="ECO:0000256" key="1">
    <source>
        <dbReference type="ARBA" id="ARBA00007812"/>
    </source>
</evidence>
<dbReference type="Pfam" id="PF00205">
    <property type="entry name" value="TPP_enzyme_M"/>
    <property type="match status" value="1"/>
</dbReference>
<evidence type="ECO:0000256" key="2">
    <source>
        <dbReference type="ARBA" id="ARBA00023052"/>
    </source>
</evidence>
<dbReference type="CDD" id="cd00568">
    <property type="entry name" value="TPP_enzymes"/>
    <property type="match status" value="1"/>
</dbReference>
<evidence type="ECO:0000313" key="8">
    <source>
        <dbReference type="EMBL" id="WXB09672.1"/>
    </source>
</evidence>
<evidence type="ECO:0000313" key="9">
    <source>
        <dbReference type="Proteomes" id="UP001374803"/>
    </source>
</evidence>
<keyword evidence="2 3" id="KW-0786">Thiamine pyrophosphate</keyword>
<comment type="similarity">
    <text evidence="1 3">Belongs to the TPP enzyme family.</text>
</comment>
<dbReference type="Pfam" id="PF02776">
    <property type="entry name" value="TPP_enzyme_N"/>
    <property type="match status" value="1"/>
</dbReference>
<feature type="compositionally biased region" description="Basic and acidic residues" evidence="4">
    <location>
        <begin position="22"/>
        <end position="36"/>
    </location>
</feature>
<name>A0ABZ2LLF1_9BACT</name>
<feature type="domain" description="Thiamine pyrophosphate enzyme central" evidence="5">
    <location>
        <begin position="266"/>
        <end position="400"/>
    </location>
</feature>
<accession>A0ABZ2LLF1</accession>
<evidence type="ECO:0000256" key="4">
    <source>
        <dbReference type="SAM" id="MobiDB-lite"/>
    </source>
</evidence>
<dbReference type="SUPFAM" id="SSF52518">
    <property type="entry name" value="Thiamin diphosphate-binding fold (THDP-binding)"/>
    <property type="match status" value="2"/>
</dbReference>
<dbReference type="InterPro" id="IPR012000">
    <property type="entry name" value="Thiamin_PyroP_enz_cen_dom"/>
</dbReference>
<dbReference type="InterPro" id="IPR045229">
    <property type="entry name" value="TPP_enz"/>
</dbReference>
<evidence type="ECO:0000259" key="6">
    <source>
        <dbReference type="Pfam" id="PF02775"/>
    </source>
</evidence>
<keyword evidence="9" id="KW-1185">Reference proteome</keyword>
<dbReference type="Pfam" id="PF02775">
    <property type="entry name" value="TPP_enzyme_C"/>
    <property type="match status" value="1"/>
</dbReference>
<dbReference type="PANTHER" id="PTHR18968">
    <property type="entry name" value="THIAMINE PYROPHOSPHATE ENZYMES"/>
    <property type="match status" value="1"/>
</dbReference>
<dbReference type="RefSeq" id="WP_394839345.1">
    <property type="nucleotide sequence ID" value="NZ_CP089929.1"/>
</dbReference>
<sequence length="623" mass="66787">MAAPRRTLDVPITQRPDVSSDSSDRIFDESGEHLVGERVGTGDSDAPPPASPRNMVTAGISPRPGRIAESGGKSRCADRLVDVLEGAGIDTVYGVPGGAISPIYDALYDHPNIRVVHARHETSAIFMSIGHTRVRPNSIPCVLVTSGPGVTNSVTGLAAVLGEGVPVVVIGGEVPRAKFGHRALQEGSAETIDVVNIVRTVTRSAACITIPGHAAYQLATAIDRAKTERGPVFLSLPLDVAVAPTPPIQFARTVRPRPTLDQALLTDVADALRNARRPLLLVGSGARGAAYEIRALAEKLRIPVITSPKAKGIVPEMADYCVGVFGYGGHPSATEFVQQNPPDVVLALGCGLTEPSTNSWSSLLQASHTMIQVDIDPSQFGRNYRPDLAIEGDATEVVREIRRRLAHCAPWERTLPGIRYLDPHTLEGDRVPLPPARVLRVVQEEMPPTTVYTSDIGEHLLFALHYLQLSYPDQFMASYALGSMGSGICAAIGAKLAAPERSVVAICGDYGFQMYGMDLNMCVQEGLGVVFVVMNDDRMRMVEAGIDRIYGRTLPMHGPRVNFAELARAHGAQGFVAADVDQLRSALRRARHDVPTVIDARIDPTAAFPMNSRVQEISNFASG</sequence>
<feature type="region of interest" description="Disordered" evidence="4">
    <location>
        <begin position="1"/>
        <end position="72"/>
    </location>
</feature>
<dbReference type="Gene3D" id="3.40.50.970">
    <property type="match status" value="2"/>
</dbReference>
<dbReference type="SUPFAM" id="SSF52467">
    <property type="entry name" value="DHS-like NAD/FAD-binding domain"/>
    <property type="match status" value="1"/>
</dbReference>
<reference evidence="8" key="1">
    <citation type="submission" date="2021-12" db="EMBL/GenBank/DDBJ databases">
        <title>Discovery of the Pendulisporaceae a myxobacterial family with distinct sporulation behavior and unique specialized metabolism.</title>
        <authorList>
            <person name="Garcia R."/>
            <person name="Popoff A."/>
            <person name="Bader C.D."/>
            <person name="Loehr J."/>
            <person name="Walesch S."/>
            <person name="Walt C."/>
            <person name="Boldt J."/>
            <person name="Bunk B."/>
            <person name="Haeckl F.J.F.P.J."/>
            <person name="Gunesch A.P."/>
            <person name="Birkelbach J."/>
            <person name="Nuebel U."/>
            <person name="Pietschmann T."/>
            <person name="Bach T."/>
            <person name="Mueller R."/>
        </authorList>
    </citation>
    <scope>NUCLEOTIDE SEQUENCE</scope>
    <source>
        <strain evidence="8">MSr11367</strain>
    </source>
</reference>
<proteinExistence type="inferred from homology"/>
<dbReference type="InterPro" id="IPR029061">
    <property type="entry name" value="THDP-binding"/>
</dbReference>
<dbReference type="Gene3D" id="3.40.50.1220">
    <property type="entry name" value="TPP-binding domain"/>
    <property type="match status" value="1"/>
</dbReference>
<dbReference type="InterPro" id="IPR012001">
    <property type="entry name" value="Thiamin_PyroP_enz_TPP-bd_dom"/>
</dbReference>
<evidence type="ECO:0000256" key="3">
    <source>
        <dbReference type="RuleBase" id="RU362132"/>
    </source>
</evidence>
<dbReference type="CDD" id="cd07035">
    <property type="entry name" value="TPP_PYR_POX_like"/>
    <property type="match status" value="1"/>
</dbReference>
<feature type="domain" description="Thiamine pyrophosphate enzyme TPP-binding" evidence="6">
    <location>
        <begin position="455"/>
        <end position="599"/>
    </location>
</feature>
<evidence type="ECO:0000259" key="7">
    <source>
        <dbReference type="Pfam" id="PF02776"/>
    </source>
</evidence>
<dbReference type="InterPro" id="IPR029035">
    <property type="entry name" value="DHS-like_NAD/FAD-binding_dom"/>
</dbReference>
<gene>
    <name evidence="8" type="ORF">LVJ94_20880</name>
</gene>
<feature type="domain" description="Thiamine pyrophosphate enzyme N-terminal TPP-binding" evidence="7">
    <location>
        <begin position="76"/>
        <end position="186"/>
    </location>
</feature>
<organism evidence="8 9">
    <name type="scientific">Pendulispora rubella</name>
    <dbReference type="NCBI Taxonomy" id="2741070"/>
    <lineage>
        <taxon>Bacteria</taxon>
        <taxon>Pseudomonadati</taxon>
        <taxon>Myxococcota</taxon>
        <taxon>Myxococcia</taxon>
        <taxon>Myxococcales</taxon>
        <taxon>Sorangiineae</taxon>
        <taxon>Pendulisporaceae</taxon>
        <taxon>Pendulispora</taxon>
    </lineage>
</organism>